<dbReference type="EMBL" id="CP049806">
    <property type="protein sequence ID" value="QIT19080.1"/>
    <property type="molecule type" value="Genomic_DNA"/>
</dbReference>
<dbReference type="GO" id="GO:0015668">
    <property type="term" value="F:type III site-specific deoxyribonuclease activity"/>
    <property type="evidence" value="ECO:0007669"/>
    <property type="project" value="InterPro"/>
</dbReference>
<dbReference type="InterPro" id="IPR045572">
    <property type="entry name" value="RE_endonuc_C"/>
</dbReference>
<gene>
    <name evidence="1" type="ORF">G8E09_15970</name>
</gene>
<keyword evidence="1" id="KW-0347">Helicase</keyword>
<keyword evidence="1" id="KW-0067">ATP-binding</keyword>
<dbReference type="GO" id="GO:0004386">
    <property type="term" value="F:helicase activity"/>
    <property type="evidence" value="ECO:0007669"/>
    <property type="project" value="UniProtKB-KW"/>
</dbReference>
<keyword evidence="1" id="KW-0378">Hydrolase</keyword>
<dbReference type="GO" id="GO:0003677">
    <property type="term" value="F:DNA binding"/>
    <property type="evidence" value="ECO:0007669"/>
    <property type="project" value="InterPro"/>
</dbReference>
<accession>A0A1S8XDI8</accession>
<dbReference type="GO" id="GO:0005829">
    <property type="term" value="C:cytosol"/>
    <property type="evidence" value="ECO:0007669"/>
    <property type="project" value="TreeGrafter"/>
</dbReference>
<dbReference type="REBASE" id="177838">
    <property type="entry name" value="Api2010IP"/>
</dbReference>
<dbReference type="PANTHER" id="PTHR47396">
    <property type="entry name" value="TYPE I RESTRICTION ENZYME ECOKI R PROTEIN"/>
    <property type="match status" value="1"/>
</dbReference>
<dbReference type="GO" id="GO:0005524">
    <property type="term" value="F:ATP binding"/>
    <property type="evidence" value="ECO:0007669"/>
    <property type="project" value="InterPro"/>
</dbReference>
<dbReference type="RefSeq" id="WP_078220172.1">
    <property type="nucleotide sequence ID" value="NZ_CP017938.1"/>
</dbReference>
<sequence>MKLHFEDNLDYQQAAIDSVVSLFKGQEVSRSEFTVTFRPDSGPNLSLGMDENQLGVGNRLLLVDEEIEENLRHIQLRNGLKPTEKLTSGDFTVEMETGTGKTYVYLRTIFELNKNYGFTKFVIVVPSVAIKEGTYKTLQITQEHFEGLYPKAKGYEYFLYDSSKLGQVRNFATSSNIQIMVTTVGSINKADKNNIYKENENTGGEKPIDLIRATNPIVIVDEPQSVDGGLSGAGKKALDAMNPLCTLRYSATHVDKYHMTFRLDAVDAYERGLVKQIEVASLEIESGHNKPYIRLESTHNQKGSITAKVELDLQRGKTIKREILTVEDGDDLEQITNRSIYADMLIGTITCGKDNETLEVRGAGFDKTLYPGESIGGIDPDEIKRLMIRRTIKEHLDKELLFASNNQPIKVLSLFFIDSVEHYRQYDAEGNQTKGKYAQIFEEEYRKLAKSSDYQSLFGKVDLQANAAEVHNGYFSVDKKGRSVETAENNQSGREDAERAYNLIMKEKEKLLSFDTKLKFIFSHSALKEGWDNPNVFQICALRDMGTERERRQTIGRGLRLCVDQNGNRLRGHDINTLTVIATESYEQFADNLQKEIEKETGIRFGIVESHQFATLQIVDDNGNVSSLGVKQSEQIWSFLQSAEYIDSKGKVQDSLRQALKDSSFELPPAIKQTLLDLHGKEQAKLIETNVSSLLRKLAGKLDIKNADDRQIISTREAVLQSEEFKALWERIKYKTTYRVEFDNQKLINDCAEAIRHCPPITKTRAQFRKADIAIGKGGVIAEETSTSGFTTIHEHDIELPDIITDLQDKTQLTRKSIVQILRDSMRLEDFKRNPQQFIDYCSEAIIRTKRLALVDGIRYTKVGSDHFYAQELFQQEELKGYLKNTLETQKSVYTHVVYDSAGIEKSFAEDLEKNEKVKVYAKLPAWFKIPTPLGSYNPDWAVVIDDQGQEKLYFVVETKSSTWWDDLRHLEGAKIKCGEKHFTELANTAPNPAKYIKATNVDGIMGYVDS</sequence>
<dbReference type="Pfam" id="PF19778">
    <property type="entry name" value="RE_endonuc"/>
    <property type="match status" value="1"/>
</dbReference>
<reference evidence="1 2" key="1">
    <citation type="submission" date="2020-03" db="EMBL/GenBank/DDBJ databases">
        <authorList>
            <person name="Zhang L."/>
            <person name="Han X."/>
            <person name="Chen Y."/>
            <person name="Yu Y."/>
        </authorList>
    </citation>
    <scope>NUCLEOTIDE SEQUENCE [LARGE SCALE GENOMIC DNA]</scope>
    <source>
        <strain evidence="1 2">A1254</strain>
    </source>
</reference>
<evidence type="ECO:0000313" key="2">
    <source>
        <dbReference type="Proteomes" id="UP000501692"/>
    </source>
</evidence>
<protein>
    <submittedName>
        <fullName evidence="1">DEAD/DEAH box helicase family protein</fullName>
    </submittedName>
</protein>
<dbReference type="SMART" id="SM00487">
    <property type="entry name" value="DEXDc"/>
    <property type="match status" value="1"/>
</dbReference>
<keyword evidence="1" id="KW-0547">Nucleotide-binding</keyword>
<dbReference type="REBASE" id="386036">
    <property type="entry name" value="Api1254ORF15980P"/>
</dbReference>
<name>A0A1S8XDI8_ACIPI</name>
<dbReference type="Gene3D" id="3.40.50.300">
    <property type="entry name" value="P-loop containing nucleotide triphosphate hydrolases"/>
    <property type="match status" value="2"/>
</dbReference>
<proteinExistence type="predicted"/>
<dbReference type="Proteomes" id="UP000501692">
    <property type="component" value="Chromosome"/>
</dbReference>
<dbReference type="InterPro" id="IPR027417">
    <property type="entry name" value="P-loop_NTPase"/>
</dbReference>
<dbReference type="SUPFAM" id="SSF52540">
    <property type="entry name" value="P-loop containing nucleoside triphosphate hydrolases"/>
    <property type="match status" value="1"/>
</dbReference>
<evidence type="ECO:0000313" key="1">
    <source>
        <dbReference type="EMBL" id="QIT19080.1"/>
    </source>
</evidence>
<dbReference type="InterPro" id="IPR006935">
    <property type="entry name" value="Helicase/UvrB_N"/>
</dbReference>
<dbReference type="InterPro" id="IPR014001">
    <property type="entry name" value="Helicase_ATP-bd"/>
</dbReference>
<dbReference type="AlphaFoldDB" id="A0A1S8XDI8"/>
<dbReference type="InterPro" id="IPR050742">
    <property type="entry name" value="Helicase_Restrict-Modif_Enz"/>
</dbReference>
<dbReference type="Pfam" id="PF04851">
    <property type="entry name" value="ResIII"/>
    <property type="match status" value="1"/>
</dbReference>
<dbReference type="PANTHER" id="PTHR47396:SF1">
    <property type="entry name" value="ATP-DEPENDENT HELICASE IRC3-RELATED"/>
    <property type="match status" value="1"/>
</dbReference>
<organism evidence="1 2">
    <name type="scientific">Acinetobacter pittii</name>
    <name type="common">Acinetobacter genomosp. 3</name>
    <dbReference type="NCBI Taxonomy" id="48296"/>
    <lineage>
        <taxon>Bacteria</taxon>
        <taxon>Pseudomonadati</taxon>
        <taxon>Pseudomonadota</taxon>
        <taxon>Gammaproteobacteria</taxon>
        <taxon>Moraxellales</taxon>
        <taxon>Moraxellaceae</taxon>
        <taxon>Acinetobacter</taxon>
        <taxon>Acinetobacter calcoaceticus/baumannii complex</taxon>
    </lineage>
</organism>